<feature type="domain" description="NAC" evidence="6">
    <location>
        <begin position="1"/>
        <end position="58"/>
    </location>
</feature>
<accession>A0A0A9DJV4</accession>
<dbReference type="AlphaFoldDB" id="A0A0A9DJV4"/>
<evidence type="ECO:0000313" key="7">
    <source>
        <dbReference type="EMBL" id="JAD85940.1"/>
    </source>
</evidence>
<reference evidence="7" key="2">
    <citation type="journal article" date="2015" name="Data Brief">
        <title>Shoot transcriptome of the giant reed, Arundo donax.</title>
        <authorList>
            <person name="Barrero R.A."/>
            <person name="Guerrero F.D."/>
            <person name="Moolhuijzen P."/>
            <person name="Goolsby J.A."/>
            <person name="Tidwell J."/>
            <person name="Bellgard S.E."/>
            <person name="Bellgard M.I."/>
        </authorList>
    </citation>
    <scope>NUCLEOTIDE SEQUENCE</scope>
    <source>
        <tissue evidence="7">Shoot tissue taken approximately 20 cm above the soil surface</tissue>
    </source>
</reference>
<keyword evidence="3" id="KW-0804">Transcription</keyword>
<keyword evidence="2" id="KW-0238">DNA-binding</keyword>
<dbReference type="GO" id="GO:0006355">
    <property type="term" value="P:regulation of DNA-templated transcription"/>
    <property type="evidence" value="ECO:0007669"/>
    <property type="project" value="InterPro"/>
</dbReference>
<keyword evidence="4" id="KW-0539">Nucleus</keyword>
<evidence type="ECO:0000259" key="6">
    <source>
        <dbReference type="PROSITE" id="PS51005"/>
    </source>
</evidence>
<dbReference type="Gene3D" id="2.170.150.80">
    <property type="entry name" value="NAC domain"/>
    <property type="match status" value="1"/>
</dbReference>
<evidence type="ECO:0000256" key="1">
    <source>
        <dbReference type="ARBA" id="ARBA00023015"/>
    </source>
</evidence>
<dbReference type="PANTHER" id="PTHR31744">
    <property type="entry name" value="PROTEIN CUP-SHAPED COTYLEDON 2-RELATED"/>
    <property type="match status" value="1"/>
</dbReference>
<evidence type="ECO:0000256" key="5">
    <source>
        <dbReference type="SAM" id="MobiDB-lite"/>
    </source>
</evidence>
<feature type="region of interest" description="Disordered" evidence="5">
    <location>
        <begin position="72"/>
        <end position="100"/>
    </location>
</feature>
<dbReference type="PROSITE" id="PS51005">
    <property type="entry name" value="NAC"/>
    <property type="match status" value="1"/>
</dbReference>
<evidence type="ECO:0000256" key="2">
    <source>
        <dbReference type="ARBA" id="ARBA00023125"/>
    </source>
</evidence>
<protein>
    <recommendedName>
        <fullName evidence="6">NAC domain-containing protein</fullName>
    </recommendedName>
</protein>
<evidence type="ECO:0000256" key="4">
    <source>
        <dbReference type="ARBA" id="ARBA00023242"/>
    </source>
</evidence>
<name>A0A0A9DJV4_ARUDO</name>
<evidence type="ECO:0000256" key="3">
    <source>
        <dbReference type="ARBA" id="ARBA00023163"/>
    </source>
</evidence>
<organism evidence="7">
    <name type="scientific">Arundo donax</name>
    <name type="common">Giant reed</name>
    <name type="synonym">Donax arundinaceus</name>
    <dbReference type="NCBI Taxonomy" id="35708"/>
    <lineage>
        <taxon>Eukaryota</taxon>
        <taxon>Viridiplantae</taxon>
        <taxon>Streptophyta</taxon>
        <taxon>Embryophyta</taxon>
        <taxon>Tracheophyta</taxon>
        <taxon>Spermatophyta</taxon>
        <taxon>Magnoliopsida</taxon>
        <taxon>Liliopsida</taxon>
        <taxon>Poales</taxon>
        <taxon>Poaceae</taxon>
        <taxon>PACMAD clade</taxon>
        <taxon>Arundinoideae</taxon>
        <taxon>Arundineae</taxon>
        <taxon>Arundo</taxon>
    </lineage>
</organism>
<dbReference type="PANTHER" id="PTHR31744:SF194">
    <property type="entry name" value="OS01G0888300 PROTEIN"/>
    <property type="match status" value="1"/>
</dbReference>
<dbReference type="GO" id="GO:0003677">
    <property type="term" value="F:DNA binding"/>
    <property type="evidence" value="ECO:0007669"/>
    <property type="project" value="UniProtKB-KW"/>
</dbReference>
<dbReference type="SUPFAM" id="SSF101941">
    <property type="entry name" value="NAC domain"/>
    <property type="match status" value="1"/>
</dbReference>
<sequence length="240" mass="25988">MVRVEGNRSIGLKKTLVFYVGKAPKGLRSSWIMNEYRLPHGEADRYQKEISLCRVYKRPGIEDNFHLTTTTTRSSGSKAAATVDKKHRTSASSRLAPMFDGGHSSALMNKPYNGTNTGMTSPAAAPAATTMAPQTSMFLSAASLSSTTSTEEDGTSLYHMKGANPTMLPSSTHALLNANSTTMATIPIDELSRAIGSYNNQANPNQPLPSQGPLLPFPSTEKIWDWNPMLESPKVCTSFK</sequence>
<proteinExistence type="predicted"/>
<reference evidence="7" key="1">
    <citation type="submission" date="2014-09" db="EMBL/GenBank/DDBJ databases">
        <authorList>
            <person name="Magalhaes I.L.F."/>
            <person name="Oliveira U."/>
            <person name="Santos F.R."/>
            <person name="Vidigal T.H.D.A."/>
            <person name="Brescovit A.D."/>
            <person name="Santos A.J."/>
        </authorList>
    </citation>
    <scope>NUCLEOTIDE SEQUENCE</scope>
    <source>
        <tissue evidence="7">Shoot tissue taken approximately 20 cm above the soil surface</tissue>
    </source>
</reference>
<dbReference type="EMBL" id="GBRH01211955">
    <property type="protein sequence ID" value="JAD85940.1"/>
    <property type="molecule type" value="Transcribed_RNA"/>
</dbReference>
<dbReference type="InterPro" id="IPR036093">
    <property type="entry name" value="NAC_dom_sf"/>
</dbReference>
<dbReference type="InterPro" id="IPR003441">
    <property type="entry name" value="NAC-dom"/>
</dbReference>
<keyword evidence="1" id="KW-0805">Transcription regulation</keyword>